<dbReference type="RefSeq" id="WP_107894781.1">
    <property type="nucleotide sequence ID" value="NZ_PYWM01000005.1"/>
</dbReference>
<evidence type="ECO:0008006" key="3">
    <source>
        <dbReference type="Google" id="ProtNLM"/>
    </source>
</evidence>
<comment type="caution">
    <text evidence="1">The sequence shown here is derived from an EMBL/GenBank/DDBJ whole genome shotgun (WGS) entry which is preliminary data.</text>
</comment>
<dbReference type="Proteomes" id="UP000308744">
    <property type="component" value="Unassembled WGS sequence"/>
</dbReference>
<dbReference type="EMBL" id="SZPU01000012">
    <property type="protein sequence ID" value="TKI71935.1"/>
    <property type="molecule type" value="Genomic_DNA"/>
</dbReference>
<name>A0A4U2ZCY6_9BACI</name>
<reference evidence="1 2" key="1">
    <citation type="submission" date="2019-04" db="EMBL/GenBank/DDBJ databases">
        <title>Lysinibacillus genome sequencing.</title>
        <authorList>
            <person name="Dunlap C."/>
        </authorList>
    </citation>
    <scope>NUCLEOTIDE SEQUENCE [LARGE SCALE GENOMIC DNA]</scope>
    <source>
        <strain evidence="1 2">CCTCC AB 2010389</strain>
    </source>
</reference>
<proteinExistence type="predicted"/>
<evidence type="ECO:0000313" key="2">
    <source>
        <dbReference type="Proteomes" id="UP000308744"/>
    </source>
</evidence>
<organism evidence="1 2">
    <name type="scientific">Lysinibacillus mangiferihumi</name>
    <dbReference type="NCBI Taxonomy" id="1130819"/>
    <lineage>
        <taxon>Bacteria</taxon>
        <taxon>Bacillati</taxon>
        <taxon>Bacillota</taxon>
        <taxon>Bacilli</taxon>
        <taxon>Bacillales</taxon>
        <taxon>Bacillaceae</taxon>
        <taxon>Lysinibacillus</taxon>
    </lineage>
</organism>
<keyword evidence="2" id="KW-1185">Reference proteome</keyword>
<sequence>MESSNKLQFDYLMAFSNMIKELRYFGNYSPVNVFNQYSEYIAICDQYRVNNNFHNGFKRIEGFSIEKLQQLYAEKGFAIIGMHYGAYRPVQYRITDELIKVHPDKKILLVVDEESYNSESASIEVVKTYNRQNVEMVIAEKSTSALKIVRHLKDGGVVFLYLDGMTGYGEDKYPIQLPFISSEIKIRSGLFRLLEKVKVPVIGVITPEIDKILISLPIKTNSVSATASNVLSFFRPTILKDPSLWRLWYRHHMFSENYPNVLDYSNENKDHEDWICEDISPTLVLNKETGDIYQKVGNN</sequence>
<dbReference type="AlphaFoldDB" id="A0A4U2ZCY6"/>
<accession>A0A4U2ZCY6</accession>
<evidence type="ECO:0000313" key="1">
    <source>
        <dbReference type="EMBL" id="TKI71935.1"/>
    </source>
</evidence>
<protein>
    <recommendedName>
        <fullName evidence="3">Lysophospholipid acyltransferase family protein</fullName>
    </recommendedName>
</protein>
<gene>
    <name evidence="1" type="ORF">FC756_03855</name>
</gene>